<dbReference type="InterPro" id="IPR038330">
    <property type="entry name" value="TspO/MBR-related_sf"/>
</dbReference>
<keyword evidence="1" id="KW-0472">Membrane</keyword>
<dbReference type="Proteomes" id="UP000292209">
    <property type="component" value="Unassembled WGS sequence"/>
</dbReference>
<dbReference type="EMBL" id="SGXG01000001">
    <property type="protein sequence ID" value="RZS98687.1"/>
    <property type="molecule type" value="Genomic_DNA"/>
</dbReference>
<evidence type="ECO:0000313" key="3">
    <source>
        <dbReference type="Proteomes" id="UP000292209"/>
    </source>
</evidence>
<organism evidence="2 3">
    <name type="scientific">Cecembia calidifontis</name>
    <dbReference type="NCBI Taxonomy" id="1187080"/>
    <lineage>
        <taxon>Bacteria</taxon>
        <taxon>Pseudomonadati</taxon>
        <taxon>Bacteroidota</taxon>
        <taxon>Cytophagia</taxon>
        <taxon>Cytophagales</taxon>
        <taxon>Cyclobacteriaceae</taxon>
        <taxon>Cecembia</taxon>
    </lineage>
</organism>
<keyword evidence="3" id="KW-1185">Reference proteome</keyword>
<feature type="transmembrane region" description="Helical" evidence="1">
    <location>
        <begin position="224"/>
        <end position="243"/>
    </location>
</feature>
<keyword evidence="1" id="KW-1133">Transmembrane helix</keyword>
<protein>
    <submittedName>
        <fullName evidence="2">TspO/MBR related protein</fullName>
    </submittedName>
</protein>
<dbReference type="AlphaFoldDB" id="A0A4Q7PEX7"/>
<feature type="transmembrane region" description="Helical" evidence="1">
    <location>
        <begin position="85"/>
        <end position="102"/>
    </location>
</feature>
<comment type="caution">
    <text evidence="2">The sequence shown here is derived from an EMBL/GenBank/DDBJ whole genome shotgun (WGS) entry which is preliminary data.</text>
</comment>
<dbReference type="OrthoDB" id="5189031at2"/>
<proteinExistence type="predicted"/>
<feature type="transmembrane region" description="Helical" evidence="1">
    <location>
        <begin position="176"/>
        <end position="193"/>
    </location>
</feature>
<gene>
    <name evidence="2" type="ORF">BC751_4353</name>
</gene>
<dbReference type="RefSeq" id="WP_130277345.1">
    <property type="nucleotide sequence ID" value="NZ_SGXG01000001.1"/>
</dbReference>
<dbReference type="PANTHER" id="PTHR33802:SF1">
    <property type="entry name" value="XK-RELATED PROTEIN"/>
    <property type="match status" value="1"/>
</dbReference>
<accession>A0A4Q7PEX7</accession>
<feature type="transmembrane region" description="Helical" evidence="1">
    <location>
        <begin position="108"/>
        <end position="129"/>
    </location>
</feature>
<dbReference type="Gene3D" id="1.20.1260.100">
    <property type="entry name" value="TspO/MBR protein"/>
    <property type="match status" value="1"/>
</dbReference>
<sequence>MKNFLLLALNTLTFFGTLFLNYLYGSGAGGRKSVGEISNQYDTLITPAGYAFSIWGVIYLLLLGFITYQWIGFFKGRNNSSLEPTSFWFAVSNMLNGLWIVVWVNEMLLLSVLIITGLLISLLLLGKSLKLGYRQDRREIFIGIPISVYFGWIIVATVVNVSVWFYDLAWFKGQEVFITILILLVASMIYAFLSVKKNLSIPSFVGIWAFLAIAFKQINLNPGVAYAAILFSVGLLIGVFITLKNKKLALN</sequence>
<feature type="transmembrane region" description="Helical" evidence="1">
    <location>
        <begin position="200"/>
        <end position="218"/>
    </location>
</feature>
<name>A0A4Q7PEX7_9BACT</name>
<evidence type="ECO:0000256" key="1">
    <source>
        <dbReference type="SAM" id="Phobius"/>
    </source>
</evidence>
<feature type="transmembrane region" description="Helical" evidence="1">
    <location>
        <begin position="141"/>
        <end position="164"/>
    </location>
</feature>
<dbReference type="PANTHER" id="PTHR33802">
    <property type="entry name" value="SI:CH211-161H7.5-RELATED"/>
    <property type="match status" value="1"/>
</dbReference>
<reference evidence="2 3" key="1">
    <citation type="submission" date="2019-02" db="EMBL/GenBank/DDBJ databases">
        <title>Genomic Encyclopedia of Archaeal and Bacterial Type Strains, Phase II (KMG-II): from individual species to whole genera.</title>
        <authorList>
            <person name="Goeker M."/>
        </authorList>
    </citation>
    <scope>NUCLEOTIDE SEQUENCE [LARGE SCALE GENOMIC DNA]</scope>
    <source>
        <strain evidence="2 3">DSM 21411</strain>
    </source>
</reference>
<evidence type="ECO:0000313" key="2">
    <source>
        <dbReference type="EMBL" id="RZS98687.1"/>
    </source>
</evidence>
<feature type="transmembrane region" description="Helical" evidence="1">
    <location>
        <begin position="49"/>
        <end position="73"/>
    </location>
</feature>
<keyword evidence="1" id="KW-0812">Transmembrane</keyword>